<dbReference type="InterPro" id="IPR041657">
    <property type="entry name" value="HTH_17"/>
</dbReference>
<proteinExistence type="predicted"/>
<keyword evidence="4" id="KW-1185">Reference proteome</keyword>
<dbReference type="RefSeq" id="WP_425344037.1">
    <property type="nucleotide sequence ID" value="NZ_JBGUBD010000001.1"/>
</dbReference>
<dbReference type="Pfam" id="PF12728">
    <property type="entry name" value="HTH_17"/>
    <property type="match status" value="1"/>
</dbReference>
<feature type="domain" description="Helix-turn-helix" evidence="2">
    <location>
        <begin position="6"/>
        <end position="62"/>
    </location>
</feature>
<comment type="caution">
    <text evidence="3">The sequence shown here is derived from an EMBL/GenBank/DDBJ whole genome shotgun (WGS) entry which is preliminary data.</text>
</comment>
<dbReference type="Proteomes" id="UP001575105">
    <property type="component" value="Unassembled WGS sequence"/>
</dbReference>
<accession>A0ABV4U1S4</accession>
<evidence type="ECO:0000313" key="3">
    <source>
        <dbReference type="EMBL" id="MFA9477115.1"/>
    </source>
</evidence>
<evidence type="ECO:0000313" key="4">
    <source>
        <dbReference type="Proteomes" id="UP001575105"/>
    </source>
</evidence>
<gene>
    <name evidence="3" type="ORF">ACERK3_02290</name>
</gene>
<reference evidence="3 4" key="1">
    <citation type="submission" date="2024-08" db="EMBL/GenBank/DDBJ databases">
        <title>Whole-genome sequencing of halo(alkali)philic microorganisms from hypersaline lakes.</title>
        <authorList>
            <person name="Sorokin D.Y."/>
            <person name="Merkel A.Y."/>
            <person name="Messina E."/>
            <person name="Yakimov M."/>
        </authorList>
    </citation>
    <scope>NUCLEOTIDE SEQUENCE [LARGE SCALE GENOMIC DNA]</scope>
    <source>
        <strain evidence="3 4">AB-hyl4</strain>
    </source>
</reference>
<name>A0ABV4U1S4_9BACT</name>
<evidence type="ECO:0000259" key="2">
    <source>
        <dbReference type="Pfam" id="PF12728"/>
    </source>
</evidence>
<sequence>MTTARYLSPPAYAKLLGCNVSKVLAWIGDGQLEAIDVSTRPGIGRPRWRISSEAIERFERRRSSLTTNATQRTTPRRRRQRAVPQYV</sequence>
<protein>
    <submittedName>
        <fullName evidence="3">Helix-turn-helix domain-containing protein</fullName>
    </submittedName>
</protein>
<evidence type="ECO:0000256" key="1">
    <source>
        <dbReference type="SAM" id="MobiDB-lite"/>
    </source>
</evidence>
<feature type="region of interest" description="Disordered" evidence="1">
    <location>
        <begin position="60"/>
        <end position="87"/>
    </location>
</feature>
<dbReference type="EMBL" id="JBGUBD010000001">
    <property type="protein sequence ID" value="MFA9477115.1"/>
    <property type="molecule type" value="Genomic_DNA"/>
</dbReference>
<organism evidence="3 4">
    <name type="scientific">Natronomicrosphaera hydrolytica</name>
    <dbReference type="NCBI Taxonomy" id="3242702"/>
    <lineage>
        <taxon>Bacteria</taxon>
        <taxon>Pseudomonadati</taxon>
        <taxon>Planctomycetota</taxon>
        <taxon>Phycisphaerae</taxon>
        <taxon>Phycisphaerales</taxon>
        <taxon>Phycisphaeraceae</taxon>
        <taxon>Natronomicrosphaera</taxon>
    </lineage>
</organism>